<dbReference type="SUPFAM" id="SSF56112">
    <property type="entry name" value="Protein kinase-like (PK-like)"/>
    <property type="match status" value="1"/>
</dbReference>
<dbReference type="Proteomes" id="UP000076727">
    <property type="component" value="Unassembled WGS sequence"/>
</dbReference>
<gene>
    <name evidence="6" type="ORF">DAEQUDRAFT_755590</name>
</gene>
<evidence type="ECO:0000313" key="6">
    <source>
        <dbReference type="EMBL" id="KZT71751.1"/>
    </source>
</evidence>
<keyword evidence="1" id="KW-0808">Transferase</keyword>
<keyword evidence="2" id="KW-0547">Nucleotide-binding</keyword>
<dbReference type="InterPro" id="IPR011009">
    <property type="entry name" value="Kinase-like_dom_sf"/>
</dbReference>
<dbReference type="OrthoDB" id="5987198at2759"/>
<evidence type="ECO:0000256" key="1">
    <source>
        <dbReference type="ARBA" id="ARBA00022679"/>
    </source>
</evidence>
<dbReference type="SMART" id="SM00220">
    <property type="entry name" value="S_TKc"/>
    <property type="match status" value="1"/>
</dbReference>
<proteinExistence type="predicted"/>
<evidence type="ECO:0000259" key="5">
    <source>
        <dbReference type="PROSITE" id="PS50011"/>
    </source>
</evidence>
<organism evidence="6 7">
    <name type="scientific">Daedalea quercina L-15889</name>
    <dbReference type="NCBI Taxonomy" id="1314783"/>
    <lineage>
        <taxon>Eukaryota</taxon>
        <taxon>Fungi</taxon>
        <taxon>Dikarya</taxon>
        <taxon>Basidiomycota</taxon>
        <taxon>Agaricomycotina</taxon>
        <taxon>Agaricomycetes</taxon>
        <taxon>Polyporales</taxon>
        <taxon>Fomitopsis</taxon>
    </lineage>
</organism>
<evidence type="ECO:0000256" key="4">
    <source>
        <dbReference type="ARBA" id="ARBA00022840"/>
    </source>
</evidence>
<dbReference type="PROSITE" id="PS50011">
    <property type="entry name" value="PROTEIN_KINASE_DOM"/>
    <property type="match status" value="1"/>
</dbReference>
<evidence type="ECO:0000256" key="2">
    <source>
        <dbReference type="ARBA" id="ARBA00022741"/>
    </source>
</evidence>
<dbReference type="GO" id="GO:0004674">
    <property type="term" value="F:protein serine/threonine kinase activity"/>
    <property type="evidence" value="ECO:0007669"/>
    <property type="project" value="TreeGrafter"/>
</dbReference>
<accession>A0A165SB05</accession>
<keyword evidence="3" id="KW-0418">Kinase</keyword>
<dbReference type="CDD" id="cd00180">
    <property type="entry name" value="PKc"/>
    <property type="match status" value="1"/>
</dbReference>
<name>A0A165SB05_9APHY</name>
<evidence type="ECO:0000313" key="7">
    <source>
        <dbReference type="Proteomes" id="UP000076727"/>
    </source>
</evidence>
<protein>
    <recommendedName>
        <fullName evidence="5">Protein kinase domain-containing protein</fullName>
    </recommendedName>
</protein>
<dbReference type="GO" id="GO:0005524">
    <property type="term" value="F:ATP binding"/>
    <property type="evidence" value="ECO:0007669"/>
    <property type="project" value="UniProtKB-KW"/>
</dbReference>
<evidence type="ECO:0000256" key="3">
    <source>
        <dbReference type="ARBA" id="ARBA00022777"/>
    </source>
</evidence>
<dbReference type="EMBL" id="KV429044">
    <property type="protein sequence ID" value="KZT71751.1"/>
    <property type="molecule type" value="Genomic_DNA"/>
</dbReference>
<dbReference type="Gene3D" id="1.10.510.10">
    <property type="entry name" value="Transferase(Phosphotransferase) domain 1"/>
    <property type="match status" value="1"/>
</dbReference>
<dbReference type="InterPro" id="IPR000719">
    <property type="entry name" value="Prot_kinase_dom"/>
</dbReference>
<dbReference type="PANTHER" id="PTHR43289:SF6">
    <property type="entry name" value="SERINE_THREONINE-PROTEIN KINASE NEKL-3"/>
    <property type="match status" value="1"/>
</dbReference>
<sequence>MAALALPTGDVPPEERAESGQLLEHEHYWRDRQPWLQEHGYMLRPRYRPGWQPFGGRPDRPIEFREDVHCSLDHSTLDAKRLSDGSLVTLKKVEVDVHPFEMDIRRLLSSEEFTSDSRNHCVRILETLPDPTETNITIIVMPYLRTFDDPEFRTFGEAMACLKQLIEGLRVMHEHHIAHRDISPANVMMDATVMFPRMWHPAVPDMRYDYSGKAKYYSRTERPPKYYYVDFGLSRRYDPKDGPPKELPNIGGDKTVPEFQGDGCNNPVDPFRTDIYYLGNLMRTHFVNKYRGFEFMQELVANMVQDDPAKRPTIEEVDTRFDQSFRRLSNWKLRSRLVRQNEIALERGIYGISYAIRTMTYIVKRLPSVPTPSA</sequence>
<keyword evidence="4" id="KW-0067">ATP-binding</keyword>
<dbReference type="AlphaFoldDB" id="A0A165SB05"/>
<reference evidence="6 7" key="1">
    <citation type="journal article" date="2016" name="Mol. Biol. Evol.">
        <title>Comparative Genomics of Early-Diverging Mushroom-Forming Fungi Provides Insights into the Origins of Lignocellulose Decay Capabilities.</title>
        <authorList>
            <person name="Nagy L.G."/>
            <person name="Riley R."/>
            <person name="Tritt A."/>
            <person name="Adam C."/>
            <person name="Daum C."/>
            <person name="Floudas D."/>
            <person name="Sun H."/>
            <person name="Yadav J.S."/>
            <person name="Pangilinan J."/>
            <person name="Larsson K.H."/>
            <person name="Matsuura K."/>
            <person name="Barry K."/>
            <person name="Labutti K."/>
            <person name="Kuo R."/>
            <person name="Ohm R.A."/>
            <person name="Bhattacharya S.S."/>
            <person name="Shirouzu T."/>
            <person name="Yoshinaga Y."/>
            <person name="Martin F.M."/>
            <person name="Grigoriev I.V."/>
            <person name="Hibbett D.S."/>
        </authorList>
    </citation>
    <scope>NUCLEOTIDE SEQUENCE [LARGE SCALE GENOMIC DNA]</scope>
    <source>
        <strain evidence="6 7">L-15889</strain>
    </source>
</reference>
<dbReference type="PANTHER" id="PTHR43289">
    <property type="entry name" value="MITOGEN-ACTIVATED PROTEIN KINASE KINASE KINASE 20-RELATED"/>
    <property type="match status" value="1"/>
</dbReference>
<feature type="domain" description="Protein kinase" evidence="5">
    <location>
        <begin position="62"/>
        <end position="374"/>
    </location>
</feature>
<keyword evidence="7" id="KW-1185">Reference proteome</keyword>